<evidence type="ECO:0000313" key="7">
    <source>
        <dbReference type="WBParaSite" id="L893_g32790.t1"/>
    </source>
</evidence>
<evidence type="ECO:0000256" key="1">
    <source>
        <dbReference type="ARBA" id="ARBA00004275"/>
    </source>
</evidence>
<dbReference type="AlphaFoldDB" id="A0A1I8A4K2"/>
<evidence type="ECO:0000259" key="5">
    <source>
        <dbReference type="Pfam" id="PF13193"/>
    </source>
</evidence>
<evidence type="ECO:0000259" key="4">
    <source>
        <dbReference type="Pfam" id="PF00501"/>
    </source>
</evidence>
<comment type="subcellular location">
    <subcellularLocation>
        <location evidence="1">Peroxisome</location>
    </subcellularLocation>
</comment>
<evidence type="ECO:0000256" key="2">
    <source>
        <dbReference type="ARBA" id="ARBA00006432"/>
    </source>
</evidence>
<dbReference type="InterPro" id="IPR045851">
    <property type="entry name" value="AMP-bd_C_sf"/>
</dbReference>
<name>A0A1I8A4K2_9BILA</name>
<keyword evidence="3" id="KW-0576">Peroxisome</keyword>
<evidence type="ECO:0000313" key="6">
    <source>
        <dbReference type="Proteomes" id="UP000095287"/>
    </source>
</evidence>
<dbReference type="InterPro" id="IPR000873">
    <property type="entry name" value="AMP-dep_synth/lig_dom"/>
</dbReference>
<dbReference type="SUPFAM" id="SSF56801">
    <property type="entry name" value="Acetyl-CoA synthetase-like"/>
    <property type="match status" value="2"/>
</dbReference>
<dbReference type="InterPro" id="IPR025110">
    <property type="entry name" value="AMP-bd_C"/>
</dbReference>
<dbReference type="FunFam" id="3.30.300.30:FF:000007">
    <property type="entry name" value="4-coumarate--CoA ligase 2"/>
    <property type="match status" value="1"/>
</dbReference>
<accession>A0A1I8A4K2</accession>
<dbReference type="Gene3D" id="3.40.50.12780">
    <property type="entry name" value="N-terminal domain of ligase-like"/>
    <property type="match status" value="3"/>
</dbReference>
<protein>
    <submittedName>
        <fullName evidence="7">AMP-binding domain-containing protein</fullName>
    </submittedName>
</protein>
<sequence length="575" mass="63832">MPSLTKLTSWDVLICCNRFCTNITLLSEKPVFQPRNVHEVGRDLRLINLSSNRYFKLGATVASTFQTTYFAVCFHDMIFKSDHPDVAYSKLPYGTSILNALWKYSVTFPGKLALINAHDESDSVTYQELYVNCLSVAAFLKERHFGHGDVAAACMPNRWEFFPIFCGVALRGGALSGASYQFTEFELERQFKDCNCKVVFCSQDTFEKVLGATKRCPSIRTIVVLGTSLSDKLKNYGPGIVSFRDVIACAPSIPVHDSDIDTTRDIVFLPYSRHVLYAEFALTLSSLGYGMTEITLACTLPVHGETQEIGNVGKVVPNFDLKVVDTNTGKSLGPEEKGEICVRGPSRMLGYLNRPQATAEVIDDNGWLRTGDIGYVDKSGFLFIVDRLKELIKVKGLQLKVVDTSTGKSLGPEEKGEICVRGPSRMLGYLNRPQATAEVIDDSGWLRTGDIGYVDKSGFLFIVDRLKELIKVKGLQVPPAELEDVLLAHPMIKDAAVIGIPHDKDGEQPMAFVVRATESLCEEDVKKFVAERLARYKHLTGGVQFLSQIPKSPSGKILRRFLRDEATLIHKISDL</sequence>
<dbReference type="Pfam" id="PF00501">
    <property type="entry name" value="AMP-binding"/>
    <property type="match status" value="2"/>
</dbReference>
<comment type="similarity">
    <text evidence="2">Belongs to the ATP-dependent AMP-binding enzyme family.</text>
</comment>
<dbReference type="GO" id="GO:0005777">
    <property type="term" value="C:peroxisome"/>
    <property type="evidence" value="ECO:0007669"/>
    <property type="project" value="UniProtKB-SubCell"/>
</dbReference>
<evidence type="ECO:0000256" key="3">
    <source>
        <dbReference type="ARBA" id="ARBA00023140"/>
    </source>
</evidence>
<dbReference type="GO" id="GO:0016405">
    <property type="term" value="F:CoA-ligase activity"/>
    <property type="evidence" value="ECO:0007669"/>
    <property type="project" value="TreeGrafter"/>
</dbReference>
<dbReference type="InterPro" id="IPR042099">
    <property type="entry name" value="ANL_N_sf"/>
</dbReference>
<feature type="domain" description="AMP-dependent synthetase/ligase" evidence="4">
    <location>
        <begin position="107"/>
        <end position="230"/>
    </location>
</feature>
<dbReference type="Gene3D" id="3.30.300.30">
    <property type="match status" value="1"/>
</dbReference>
<dbReference type="Proteomes" id="UP000095287">
    <property type="component" value="Unplaced"/>
</dbReference>
<dbReference type="PANTHER" id="PTHR24096">
    <property type="entry name" value="LONG-CHAIN-FATTY-ACID--COA LIGASE"/>
    <property type="match status" value="1"/>
</dbReference>
<organism evidence="6 7">
    <name type="scientific">Steinernema glaseri</name>
    <dbReference type="NCBI Taxonomy" id="37863"/>
    <lineage>
        <taxon>Eukaryota</taxon>
        <taxon>Metazoa</taxon>
        <taxon>Ecdysozoa</taxon>
        <taxon>Nematoda</taxon>
        <taxon>Chromadorea</taxon>
        <taxon>Rhabditida</taxon>
        <taxon>Tylenchina</taxon>
        <taxon>Panagrolaimomorpha</taxon>
        <taxon>Strongyloidoidea</taxon>
        <taxon>Steinernematidae</taxon>
        <taxon>Steinernema</taxon>
    </lineage>
</organism>
<feature type="domain" description="AMP-dependent synthetase/ligase" evidence="4">
    <location>
        <begin position="288"/>
        <end position="352"/>
    </location>
</feature>
<dbReference type="WBParaSite" id="L893_g32790.t1">
    <property type="protein sequence ID" value="L893_g32790.t1"/>
    <property type="gene ID" value="L893_g32790"/>
</dbReference>
<keyword evidence="6" id="KW-1185">Reference proteome</keyword>
<dbReference type="PANTHER" id="PTHR24096:SF422">
    <property type="entry name" value="BCDNA.GH02901"/>
    <property type="match status" value="1"/>
</dbReference>
<reference evidence="7" key="1">
    <citation type="submission" date="2016-11" db="UniProtKB">
        <authorList>
            <consortium name="WormBaseParasite"/>
        </authorList>
    </citation>
    <scope>IDENTIFICATION</scope>
</reference>
<proteinExistence type="inferred from homology"/>
<dbReference type="Pfam" id="PF13193">
    <property type="entry name" value="AMP-binding_C"/>
    <property type="match status" value="1"/>
</dbReference>
<feature type="domain" description="AMP-binding enzyme C-terminal" evidence="5">
    <location>
        <begin position="481"/>
        <end position="556"/>
    </location>
</feature>